<protein>
    <submittedName>
        <fullName evidence="2">Uncharacterized protein</fullName>
    </submittedName>
</protein>
<feature type="coiled-coil region" evidence="1">
    <location>
        <begin position="50"/>
        <end position="101"/>
    </location>
</feature>
<reference evidence="2 3" key="1">
    <citation type="submission" date="2014-04" db="EMBL/GenBank/DDBJ databases">
        <authorList>
            <consortium name="DOE Joint Genome Institute"/>
            <person name="Kuo A."/>
            <person name="Kohler A."/>
            <person name="Nagy L.G."/>
            <person name="Floudas D."/>
            <person name="Copeland A."/>
            <person name="Barry K.W."/>
            <person name="Cichocki N."/>
            <person name="Veneault-Fourrey C."/>
            <person name="LaButti K."/>
            <person name="Lindquist E.A."/>
            <person name="Lipzen A."/>
            <person name="Lundell T."/>
            <person name="Morin E."/>
            <person name="Murat C."/>
            <person name="Sun H."/>
            <person name="Tunlid A."/>
            <person name="Henrissat B."/>
            <person name="Grigoriev I.V."/>
            <person name="Hibbett D.S."/>
            <person name="Martin F."/>
            <person name="Nordberg H.P."/>
            <person name="Cantor M.N."/>
            <person name="Hua S.X."/>
        </authorList>
    </citation>
    <scope>NUCLEOTIDE SEQUENCE [LARGE SCALE GENOMIC DNA]</scope>
    <source>
        <strain evidence="2 3">Foug A</strain>
    </source>
</reference>
<sequence>MSSSNIGGNNGNNASGINWKQVASPNLLEQMDDSIKVQIANVDEQSQQRCNKIMKRAAKQEVQRKAEEEKCKAEEEAKQKAEEYRAQAEVKRKQKANVQETTEVL</sequence>
<evidence type="ECO:0000313" key="3">
    <source>
        <dbReference type="Proteomes" id="UP000053989"/>
    </source>
</evidence>
<accession>A0A0C3EAC9</accession>
<dbReference type="Proteomes" id="UP000053989">
    <property type="component" value="Unassembled WGS sequence"/>
</dbReference>
<organism evidence="2 3">
    <name type="scientific">Scleroderma citrinum Foug A</name>
    <dbReference type="NCBI Taxonomy" id="1036808"/>
    <lineage>
        <taxon>Eukaryota</taxon>
        <taxon>Fungi</taxon>
        <taxon>Dikarya</taxon>
        <taxon>Basidiomycota</taxon>
        <taxon>Agaricomycotina</taxon>
        <taxon>Agaricomycetes</taxon>
        <taxon>Agaricomycetidae</taxon>
        <taxon>Boletales</taxon>
        <taxon>Sclerodermatineae</taxon>
        <taxon>Sclerodermataceae</taxon>
        <taxon>Scleroderma</taxon>
    </lineage>
</organism>
<reference evidence="3" key="2">
    <citation type="submission" date="2015-01" db="EMBL/GenBank/DDBJ databases">
        <title>Evolutionary Origins and Diversification of the Mycorrhizal Mutualists.</title>
        <authorList>
            <consortium name="DOE Joint Genome Institute"/>
            <consortium name="Mycorrhizal Genomics Consortium"/>
            <person name="Kohler A."/>
            <person name="Kuo A."/>
            <person name="Nagy L.G."/>
            <person name="Floudas D."/>
            <person name="Copeland A."/>
            <person name="Barry K.W."/>
            <person name="Cichocki N."/>
            <person name="Veneault-Fourrey C."/>
            <person name="LaButti K."/>
            <person name="Lindquist E.A."/>
            <person name="Lipzen A."/>
            <person name="Lundell T."/>
            <person name="Morin E."/>
            <person name="Murat C."/>
            <person name="Riley R."/>
            <person name="Ohm R."/>
            <person name="Sun H."/>
            <person name="Tunlid A."/>
            <person name="Henrissat B."/>
            <person name="Grigoriev I.V."/>
            <person name="Hibbett D.S."/>
            <person name="Martin F."/>
        </authorList>
    </citation>
    <scope>NUCLEOTIDE SEQUENCE [LARGE SCALE GENOMIC DNA]</scope>
    <source>
        <strain evidence="3">Foug A</strain>
    </source>
</reference>
<dbReference type="AlphaFoldDB" id="A0A0C3EAC9"/>
<evidence type="ECO:0000313" key="2">
    <source>
        <dbReference type="EMBL" id="KIM64941.1"/>
    </source>
</evidence>
<dbReference type="HOGENOM" id="CLU_146877_0_0_1"/>
<evidence type="ECO:0000256" key="1">
    <source>
        <dbReference type="SAM" id="Coils"/>
    </source>
</evidence>
<gene>
    <name evidence="2" type="ORF">SCLCIDRAFT_23042</name>
</gene>
<dbReference type="EMBL" id="KN822025">
    <property type="protein sequence ID" value="KIM64941.1"/>
    <property type="molecule type" value="Genomic_DNA"/>
</dbReference>
<dbReference type="InParanoid" id="A0A0C3EAC9"/>
<keyword evidence="3" id="KW-1185">Reference proteome</keyword>
<proteinExistence type="predicted"/>
<name>A0A0C3EAC9_9AGAM</name>
<keyword evidence="1" id="KW-0175">Coiled coil</keyword>